<keyword evidence="1" id="KW-0472">Membrane</keyword>
<comment type="caution">
    <text evidence="2">The sequence shown here is derived from an EMBL/GenBank/DDBJ whole genome shotgun (WGS) entry which is preliminary data.</text>
</comment>
<evidence type="ECO:0000256" key="1">
    <source>
        <dbReference type="SAM" id="Phobius"/>
    </source>
</evidence>
<dbReference type="EMBL" id="JBOK01000007">
    <property type="protein sequence ID" value="EXU80463.1"/>
    <property type="molecule type" value="Genomic_DNA"/>
</dbReference>
<feature type="transmembrane region" description="Helical" evidence="1">
    <location>
        <begin position="21"/>
        <end position="39"/>
    </location>
</feature>
<keyword evidence="1" id="KW-0812">Transmembrane</keyword>
<protein>
    <submittedName>
        <fullName evidence="2">Membrane protein</fullName>
    </submittedName>
</protein>
<feature type="transmembrane region" description="Helical" evidence="1">
    <location>
        <begin position="100"/>
        <end position="120"/>
    </location>
</feature>
<dbReference type="GO" id="GO:0046521">
    <property type="term" value="P:sphingoid catabolic process"/>
    <property type="evidence" value="ECO:0007669"/>
    <property type="project" value="TreeGrafter"/>
</dbReference>
<evidence type="ECO:0000313" key="3">
    <source>
        <dbReference type="Proteomes" id="UP000020766"/>
    </source>
</evidence>
<proteinExistence type="predicted"/>
<dbReference type="PATRIC" id="fig|1457173.3.peg.1504"/>
<dbReference type="Pfam" id="PF06127">
    <property type="entry name" value="Mpo1-like"/>
    <property type="match status" value="1"/>
</dbReference>
<keyword evidence="1" id="KW-1133">Transmembrane helix</keyword>
<evidence type="ECO:0000313" key="2">
    <source>
        <dbReference type="EMBL" id="EXU80463.1"/>
    </source>
</evidence>
<feature type="transmembrane region" description="Helical" evidence="1">
    <location>
        <begin position="75"/>
        <end position="93"/>
    </location>
</feature>
<accession>A0A014NLV1</accession>
<dbReference type="PANTHER" id="PTHR28026:SF9">
    <property type="entry name" value="2-HYDROXY-PALMITIC ACID DIOXYGENASE MPO1"/>
    <property type="match status" value="1"/>
</dbReference>
<reference evidence="2 3" key="1">
    <citation type="submission" date="2014-01" db="EMBL/GenBank/DDBJ databases">
        <title>Interspecies Systems Biology Uncovers Metabolites Affecting C. elegans Gene Expression and Life History Traits.</title>
        <authorList>
            <person name="Watson E."/>
            <person name="Macneil L.T."/>
            <person name="Ritter A.D."/>
            <person name="Yilmaz L.S."/>
            <person name="Rosebrock A.P."/>
            <person name="Caudy A.A."/>
            <person name="Walhout A.J."/>
        </authorList>
    </citation>
    <scope>NUCLEOTIDE SEQUENCE [LARGE SCALE GENOMIC DNA]</scope>
    <source>
        <strain evidence="2 3">DA1877</strain>
    </source>
</reference>
<dbReference type="STRING" id="225991.MA05_08075"/>
<organism evidence="2 3">
    <name type="scientific">Comamonas aquatica DA1877</name>
    <dbReference type="NCBI Taxonomy" id="1457173"/>
    <lineage>
        <taxon>Bacteria</taxon>
        <taxon>Pseudomonadati</taxon>
        <taxon>Pseudomonadota</taxon>
        <taxon>Betaproteobacteria</taxon>
        <taxon>Burkholderiales</taxon>
        <taxon>Comamonadaceae</taxon>
        <taxon>Comamonas</taxon>
    </lineage>
</organism>
<dbReference type="GO" id="GO:0016020">
    <property type="term" value="C:membrane"/>
    <property type="evidence" value="ECO:0007669"/>
    <property type="project" value="GOC"/>
</dbReference>
<gene>
    <name evidence="2" type="ORF">AX13_16260</name>
</gene>
<dbReference type="PANTHER" id="PTHR28026">
    <property type="entry name" value="DUF962 DOMAIN PROTEIN (AFU_ORTHOLOGUE AFUA_8G05310)"/>
    <property type="match status" value="1"/>
</dbReference>
<name>A0A014NLV1_9BURK</name>
<dbReference type="AlphaFoldDB" id="A0A014NLV1"/>
<dbReference type="RefSeq" id="WP_043382192.1">
    <property type="nucleotide sequence ID" value="NZ_JBOK01000007.1"/>
</dbReference>
<feature type="transmembrane region" description="Helical" evidence="1">
    <location>
        <begin position="132"/>
        <end position="152"/>
    </location>
</feature>
<sequence length="176" mass="19149">MKTLVDQLAQYAEYHRDGRNIQTHFVGVPMILFAVVILLSRPGWAWGDSGLVVSPAVLAALAASVYYMLLDTRYGIALAVVLGGMLSVGVWLAQQTTALWLGWGVGLFVVGWVIQFVGHYWEGRKPAFMDDIVGLLIGPLFVLAEMGFALGLRKEVQQAIEARSGPVRHGARPASL</sequence>
<dbReference type="Proteomes" id="UP000020766">
    <property type="component" value="Unassembled WGS sequence"/>
</dbReference>
<dbReference type="InterPro" id="IPR009305">
    <property type="entry name" value="Mpo1-like"/>
</dbReference>
<keyword evidence="3" id="KW-1185">Reference proteome</keyword>
<feature type="transmembrane region" description="Helical" evidence="1">
    <location>
        <begin position="51"/>
        <end position="69"/>
    </location>
</feature>